<dbReference type="SUPFAM" id="SSF48452">
    <property type="entry name" value="TPR-like"/>
    <property type="match status" value="1"/>
</dbReference>
<feature type="compositionally biased region" description="Low complexity" evidence="1">
    <location>
        <begin position="197"/>
        <end position="206"/>
    </location>
</feature>
<dbReference type="EMBL" id="CM000144">
    <property type="protein sequence ID" value="EAZ38476.1"/>
    <property type="molecule type" value="Genomic_DNA"/>
</dbReference>
<dbReference type="Pfam" id="PF13181">
    <property type="entry name" value="TPR_8"/>
    <property type="match status" value="1"/>
</dbReference>
<protein>
    <submittedName>
        <fullName evidence="2">Uncharacterized protein</fullName>
    </submittedName>
</protein>
<dbReference type="InterPro" id="IPR019734">
    <property type="entry name" value="TPR_rpt"/>
</dbReference>
<reference evidence="2" key="1">
    <citation type="journal article" date="2005" name="PLoS Biol.">
        <title>The genomes of Oryza sativa: a history of duplications.</title>
        <authorList>
            <person name="Yu J."/>
            <person name="Wang J."/>
            <person name="Lin W."/>
            <person name="Li S."/>
            <person name="Li H."/>
            <person name="Zhou J."/>
            <person name="Ni P."/>
            <person name="Dong W."/>
            <person name="Hu S."/>
            <person name="Zeng C."/>
            <person name="Zhang J."/>
            <person name="Zhang Y."/>
            <person name="Li R."/>
            <person name="Xu Z."/>
            <person name="Li S."/>
            <person name="Li X."/>
            <person name="Zheng H."/>
            <person name="Cong L."/>
            <person name="Lin L."/>
            <person name="Yin J."/>
            <person name="Geng J."/>
            <person name="Li G."/>
            <person name="Shi J."/>
            <person name="Liu J."/>
            <person name="Lv H."/>
            <person name="Li J."/>
            <person name="Wang J."/>
            <person name="Deng Y."/>
            <person name="Ran L."/>
            <person name="Shi X."/>
            <person name="Wang X."/>
            <person name="Wu Q."/>
            <person name="Li C."/>
            <person name="Ren X."/>
            <person name="Wang J."/>
            <person name="Wang X."/>
            <person name="Li D."/>
            <person name="Liu D."/>
            <person name="Zhang X."/>
            <person name="Ji Z."/>
            <person name="Zhao W."/>
            <person name="Sun Y."/>
            <person name="Zhang Z."/>
            <person name="Bao J."/>
            <person name="Han Y."/>
            <person name="Dong L."/>
            <person name="Ji J."/>
            <person name="Chen P."/>
            <person name="Wu S."/>
            <person name="Liu J."/>
            <person name="Xiao Y."/>
            <person name="Bu D."/>
            <person name="Tan J."/>
            <person name="Yang L."/>
            <person name="Ye C."/>
            <person name="Zhang J."/>
            <person name="Xu J."/>
            <person name="Zhou Y."/>
            <person name="Yu Y."/>
            <person name="Zhang B."/>
            <person name="Zhuang S."/>
            <person name="Wei H."/>
            <person name="Liu B."/>
            <person name="Lei M."/>
            <person name="Yu H."/>
            <person name="Li Y."/>
            <person name="Xu H."/>
            <person name="Wei S."/>
            <person name="He X."/>
            <person name="Fang L."/>
            <person name="Zhang Z."/>
            <person name="Zhang Y."/>
            <person name="Huang X."/>
            <person name="Su Z."/>
            <person name="Tong W."/>
            <person name="Li J."/>
            <person name="Tong Z."/>
            <person name="Li S."/>
            <person name="Ye J."/>
            <person name="Wang L."/>
            <person name="Fang L."/>
            <person name="Lei T."/>
            <person name="Chen C."/>
            <person name="Chen H."/>
            <person name="Xu Z."/>
            <person name="Li H."/>
            <person name="Huang H."/>
            <person name="Zhang F."/>
            <person name="Xu H."/>
            <person name="Li N."/>
            <person name="Zhao C."/>
            <person name="Li S."/>
            <person name="Dong L."/>
            <person name="Huang Y."/>
            <person name="Li L."/>
            <person name="Xi Y."/>
            <person name="Qi Q."/>
            <person name="Li W."/>
            <person name="Zhang B."/>
            <person name="Hu W."/>
            <person name="Zhang Y."/>
            <person name="Tian X."/>
            <person name="Jiao Y."/>
            <person name="Liang X."/>
            <person name="Jin J."/>
            <person name="Gao L."/>
            <person name="Zheng W."/>
            <person name="Hao B."/>
            <person name="Liu S."/>
            <person name="Wang W."/>
            <person name="Yuan L."/>
            <person name="Cao M."/>
            <person name="McDermott J."/>
            <person name="Samudrala R."/>
            <person name="Wang J."/>
            <person name="Wong G.K."/>
            <person name="Yang H."/>
        </authorList>
    </citation>
    <scope>NUCLEOTIDE SEQUENCE [LARGE SCALE GENOMIC DNA]</scope>
</reference>
<accession>A3BFY7</accession>
<proteinExistence type="predicted"/>
<dbReference type="Gene3D" id="1.25.40.10">
    <property type="entry name" value="Tetratricopeptide repeat domain"/>
    <property type="match status" value="4"/>
</dbReference>
<sequence>MGSERAELARVCGGRNWSKAIRILDAHLARSPSSIHDLCNRAFCYSQLELHKHVVKDCDRALELDPALLQAYVLKGKALSALGKREEALAVWEQGHEVAVRDTMDLKQLLELEELVSSVKICETIECEDRVVDASPCDTKVVISEDRVVDTSCTATTMADTKTVVCEENIGNSGVISNGAVILANDNKADNNKECSSPTKDTTGTHHTPKKTTKPDKKSKAKEALHRYIPFVIILTIGLSNSMASVNEGRYDQAISIFDQILRETPTYPEALIGRGTAYAFQRELDSAISDFTKAVEDLTKALEFEPNSPDILHERGIVNFKFKDYNAAVEDLSTCVKRDKKNSSAHTYLGLTLSALGEYKRAEDEHLLGIKYDENFLDSWAHLSQLYLDIGCPEKMLNNVEKVLQIDVSFGKAYHLRGILYHGMGRHRSAIKDLSVALKHESSNIECLYLRASCHHAIGEYKAAIKDYDDVLDLELDSMDKFVLQCLAFYQKEIALYTASKANLEFSQFNIDDDVDPLFKEYWCKRLHPKNVAEKVYRQPPLRISLRSGRLNKQDFKFTKHQTTLILAADSIGKKIQYNCRGFLPNQRQYRMAGLAAIEIAQKVSKAWRFLRNPKNNAKLVRRRDKLNACQNRGGYCSTSTLSGSPTSSPNEDRISSGISLSWHDVYNIAVKWRQISEPCDPVVWINKLSEEFNSGFGSHTPMLLGQAKIIRYYPYYQSVLEAAKNIMLDLKYVNNAEDRAIFLTDIEKLKKIEVASSCSELYHIVGETYWVSTRCDSIAFQGRRLEGTRITTQNMGKTGFDFAIRTPCTPSRWEEYDEEMSAAWEAICEAYCSDTNPTRDPDMLDAVKAAILRMTYYWYNFMPLSRGSAVVGYVVLLGLFLAANMDVTASIPHGVQVDWEAILSQDPDTFVDKIKPWLYPSIKTSRNLKDYADVSVAFSTTGSVVAALTCVDT</sequence>
<dbReference type="InterPro" id="IPR044650">
    <property type="entry name" value="SRFR1-like"/>
</dbReference>
<dbReference type="PANTHER" id="PTHR44749">
    <property type="entry name" value="SUPPRESSOR OF RPS4-RLD 1"/>
    <property type="match status" value="1"/>
</dbReference>
<evidence type="ECO:0000313" key="2">
    <source>
        <dbReference type="EMBL" id="EAZ38476.1"/>
    </source>
</evidence>
<dbReference type="AlphaFoldDB" id="A3BFY7"/>
<name>A3BFY7_ORYSJ</name>
<dbReference type="Proteomes" id="UP000007752">
    <property type="component" value="Chromosome 7"/>
</dbReference>
<dbReference type="GO" id="GO:0045892">
    <property type="term" value="P:negative regulation of DNA-templated transcription"/>
    <property type="evidence" value="ECO:0007669"/>
    <property type="project" value="InterPro"/>
</dbReference>
<dbReference type="SMART" id="SM00028">
    <property type="entry name" value="TPR"/>
    <property type="match status" value="8"/>
</dbReference>
<dbReference type="InterPro" id="IPR011990">
    <property type="entry name" value="TPR-like_helical_dom_sf"/>
</dbReference>
<feature type="region of interest" description="Disordered" evidence="1">
    <location>
        <begin position="190"/>
        <end position="220"/>
    </location>
</feature>
<organism evidence="2">
    <name type="scientific">Oryza sativa subsp. japonica</name>
    <name type="common">Rice</name>
    <dbReference type="NCBI Taxonomy" id="39947"/>
    <lineage>
        <taxon>Eukaryota</taxon>
        <taxon>Viridiplantae</taxon>
        <taxon>Streptophyta</taxon>
        <taxon>Embryophyta</taxon>
        <taxon>Tracheophyta</taxon>
        <taxon>Spermatophyta</taxon>
        <taxon>Magnoliopsida</taxon>
        <taxon>Liliopsida</taxon>
        <taxon>Poales</taxon>
        <taxon>Poaceae</taxon>
        <taxon>BOP clade</taxon>
        <taxon>Oryzoideae</taxon>
        <taxon>Oryzeae</taxon>
        <taxon>Oryzinae</taxon>
        <taxon>Oryza</taxon>
        <taxon>Oryza sativa</taxon>
    </lineage>
</organism>
<dbReference type="PANTHER" id="PTHR44749:SF1">
    <property type="entry name" value="TETRATRICOPEPTIDE-LIKE HELICAL DOMAIN-CONTAINING PROTEIN"/>
    <property type="match status" value="1"/>
</dbReference>
<dbReference type="Pfam" id="PF13432">
    <property type="entry name" value="TPR_16"/>
    <property type="match status" value="1"/>
</dbReference>
<gene>
    <name evidence="2" type="ORF">OsJ_22864</name>
</gene>
<reference evidence="2" key="2">
    <citation type="submission" date="2008-12" db="EMBL/GenBank/DDBJ databases">
        <title>Improved gene annotation of the rice (Oryza sativa) genomes.</title>
        <authorList>
            <person name="Wang J."/>
            <person name="Li R."/>
            <person name="Fan W."/>
            <person name="Huang Q."/>
            <person name="Zhang J."/>
            <person name="Zhou Y."/>
            <person name="Hu Y."/>
            <person name="Zi S."/>
            <person name="Li J."/>
            <person name="Ni P."/>
            <person name="Zheng H."/>
            <person name="Zhang Y."/>
            <person name="Zhao M."/>
            <person name="Hao Q."/>
            <person name="McDermott J."/>
            <person name="Samudrala R."/>
            <person name="Kristiansen K."/>
            <person name="Wong G.K.-S."/>
        </authorList>
    </citation>
    <scope>NUCLEOTIDE SEQUENCE</scope>
</reference>
<evidence type="ECO:0000256" key="1">
    <source>
        <dbReference type="SAM" id="MobiDB-lite"/>
    </source>
</evidence>